<evidence type="ECO:0000256" key="1">
    <source>
        <dbReference type="SAM" id="MobiDB-lite"/>
    </source>
</evidence>
<feature type="compositionally biased region" description="Low complexity" evidence="1">
    <location>
        <begin position="176"/>
        <end position="196"/>
    </location>
</feature>
<sequence length="205" mass="20091">MGEDAVRDATVSDETVLDGSSAVGEGPALVRTTLAAVDPRSAARIGVAVGVCLFVAWMVAAVLVYIILGATGVWDRVNSLAGDLLGADGVSAGMYFGVAALVGVLEVIVATLFIPLGAMLYNAVAGYVGGLRVTLGAGAVVETGEASEDAAEGAEGAVADAQQGAEPDAETETDADAVTTEVAAEAPSAGGAAAAGWGSGAHREE</sequence>
<evidence type="ECO:0000256" key="2">
    <source>
        <dbReference type="SAM" id="Phobius"/>
    </source>
</evidence>
<accession>A0A0X2NJU1</accession>
<dbReference type="OrthoDB" id="3240216at2"/>
<keyword evidence="2" id="KW-0812">Transmembrane</keyword>
<dbReference type="Pfam" id="PF12089">
    <property type="entry name" value="DUF3566"/>
    <property type="match status" value="1"/>
</dbReference>
<name>A0A0X2NJU1_9CORY</name>
<dbReference type="EMBL" id="FAUH01000006">
    <property type="protein sequence ID" value="CUU65765.1"/>
    <property type="molecule type" value="Genomic_DNA"/>
</dbReference>
<keyword evidence="2" id="KW-1133">Transmembrane helix</keyword>
<dbReference type="Proteomes" id="UP000182498">
    <property type="component" value="Unassembled WGS sequence"/>
</dbReference>
<feature type="transmembrane region" description="Helical" evidence="2">
    <location>
        <begin position="94"/>
        <end position="114"/>
    </location>
</feature>
<dbReference type="InterPro" id="IPR021949">
    <property type="entry name" value="DUF3566_TM"/>
</dbReference>
<evidence type="ECO:0000313" key="4">
    <source>
        <dbReference type="EMBL" id="CUU65765.1"/>
    </source>
</evidence>
<feature type="domain" description="DUF3566" evidence="3">
    <location>
        <begin position="30"/>
        <end position="135"/>
    </location>
</feature>
<dbReference type="AlphaFoldDB" id="A0A0X2NJU1"/>
<proteinExistence type="predicted"/>
<feature type="transmembrane region" description="Helical" evidence="2">
    <location>
        <begin position="47"/>
        <end position="74"/>
    </location>
</feature>
<organism evidence="4 5">
    <name type="scientific">Corynebacterium variabile</name>
    <dbReference type="NCBI Taxonomy" id="1727"/>
    <lineage>
        <taxon>Bacteria</taxon>
        <taxon>Bacillati</taxon>
        <taxon>Actinomycetota</taxon>
        <taxon>Actinomycetes</taxon>
        <taxon>Mycobacteriales</taxon>
        <taxon>Corynebacteriaceae</taxon>
        <taxon>Corynebacterium</taxon>
    </lineage>
</organism>
<keyword evidence="5" id="KW-1185">Reference proteome</keyword>
<gene>
    <name evidence="4" type="ORF">CVAR292_01100</name>
</gene>
<protein>
    <recommendedName>
        <fullName evidence="3">DUF3566 domain-containing protein</fullName>
    </recommendedName>
</protein>
<reference evidence="5" key="1">
    <citation type="submission" date="2015-11" db="EMBL/GenBank/DDBJ databases">
        <authorList>
            <person name="Dugat-Bony E."/>
        </authorList>
    </citation>
    <scope>NUCLEOTIDE SEQUENCE [LARGE SCALE GENOMIC DNA]</scope>
    <source>
        <strain evidence="5">Mu292</strain>
    </source>
</reference>
<keyword evidence="2" id="KW-0472">Membrane</keyword>
<feature type="region of interest" description="Disordered" evidence="1">
    <location>
        <begin position="151"/>
        <end position="205"/>
    </location>
</feature>
<evidence type="ECO:0000313" key="5">
    <source>
        <dbReference type="Proteomes" id="UP000182498"/>
    </source>
</evidence>
<evidence type="ECO:0000259" key="3">
    <source>
        <dbReference type="Pfam" id="PF12089"/>
    </source>
</evidence>
<feature type="compositionally biased region" description="Low complexity" evidence="1">
    <location>
        <begin position="153"/>
        <end position="166"/>
    </location>
</feature>